<evidence type="ECO:0000256" key="2">
    <source>
        <dbReference type="ARBA" id="ARBA00023125"/>
    </source>
</evidence>
<proteinExistence type="predicted"/>
<sequence>MLLDRLAAGPRLGSPAAVLEELRRVILDGGAPPGTPIPVTDLAQLLGVSPIPVREALKTLVGENLVQHRPNIGYVVAQLTRAELREIYVVRGVLEGAALRAAVLEATPDDVGVASAAHSALSEAIAVADPRAYHVHSRAFHLALIGPCRMRRLMRMFEAAWNVTEPFQPMRYVSGEDRRLLHEDHAEMLAAFASGDAERLVDCAAVHHKRLEGVIGRLPDDAGLLVD</sequence>
<organism evidence="5 6">
    <name type="scientific">Spongisporangium articulatum</name>
    <dbReference type="NCBI Taxonomy" id="3362603"/>
    <lineage>
        <taxon>Bacteria</taxon>
        <taxon>Bacillati</taxon>
        <taxon>Actinomycetota</taxon>
        <taxon>Actinomycetes</taxon>
        <taxon>Kineosporiales</taxon>
        <taxon>Kineosporiaceae</taxon>
        <taxon>Spongisporangium</taxon>
    </lineage>
</organism>
<dbReference type="InterPro" id="IPR011711">
    <property type="entry name" value="GntR_C"/>
</dbReference>
<gene>
    <name evidence="5" type="ORF">ACIB24_18815</name>
</gene>
<dbReference type="InterPro" id="IPR000524">
    <property type="entry name" value="Tscrpt_reg_HTH_GntR"/>
</dbReference>
<evidence type="ECO:0000256" key="3">
    <source>
        <dbReference type="ARBA" id="ARBA00023163"/>
    </source>
</evidence>
<comment type="caution">
    <text evidence="5">The sequence shown here is derived from an EMBL/GenBank/DDBJ whole genome shotgun (WGS) entry which is preliminary data.</text>
</comment>
<evidence type="ECO:0000313" key="6">
    <source>
        <dbReference type="Proteomes" id="UP001612915"/>
    </source>
</evidence>
<keyword evidence="2" id="KW-0238">DNA-binding</keyword>
<dbReference type="InterPro" id="IPR036390">
    <property type="entry name" value="WH_DNA-bd_sf"/>
</dbReference>
<dbReference type="SMART" id="SM00895">
    <property type="entry name" value="FCD"/>
    <property type="match status" value="1"/>
</dbReference>
<dbReference type="RefSeq" id="WP_398283494.1">
    <property type="nucleotide sequence ID" value="NZ_JBITLV010000006.1"/>
</dbReference>
<dbReference type="Gene3D" id="1.20.120.530">
    <property type="entry name" value="GntR ligand-binding domain-like"/>
    <property type="match status" value="1"/>
</dbReference>
<dbReference type="PANTHER" id="PTHR43537">
    <property type="entry name" value="TRANSCRIPTIONAL REGULATOR, GNTR FAMILY"/>
    <property type="match status" value="1"/>
</dbReference>
<dbReference type="Pfam" id="PF07729">
    <property type="entry name" value="FCD"/>
    <property type="match status" value="1"/>
</dbReference>
<dbReference type="Pfam" id="PF00392">
    <property type="entry name" value="GntR"/>
    <property type="match status" value="1"/>
</dbReference>
<keyword evidence="6" id="KW-1185">Reference proteome</keyword>
<dbReference type="CDD" id="cd07377">
    <property type="entry name" value="WHTH_GntR"/>
    <property type="match status" value="1"/>
</dbReference>
<evidence type="ECO:0000256" key="1">
    <source>
        <dbReference type="ARBA" id="ARBA00023015"/>
    </source>
</evidence>
<dbReference type="InterPro" id="IPR036388">
    <property type="entry name" value="WH-like_DNA-bd_sf"/>
</dbReference>
<keyword evidence="3" id="KW-0804">Transcription</keyword>
<dbReference type="SUPFAM" id="SSF48008">
    <property type="entry name" value="GntR ligand-binding domain-like"/>
    <property type="match status" value="1"/>
</dbReference>
<dbReference type="EMBL" id="JBITLV010000006">
    <property type="protein sequence ID" value="MFI7589120.1"/>
    <property type="molecule type" value="Genomic_DNA"/>
</dbReference>
<evidence type="ECO:0000313" key="5">
    <source>
        <dbReference type="EMBL" id="MFI7589120.1"/>
    </source>
</evidence>
<dbReference type="Gene3D" id="1.10.10.10">
    <property type="entry name" value="Winged helix-like DNA-binding domain superfamily/Winged helix DNA-binding domain"/>
    <property type="match status" value="1"/>
</dbReference>
<dbReference type="Proteomes" id="UP001612915">
    <property type="component" value="Unassembled WGS sequence"/>
</dbReference>
<dbReference type="SMART" id="SM00345">
    <property type="entry name" value="HTH_GNTR"/>
    <property type="match status" value="1"/>
</dbReference>
<evidence type="ECO:0000259" key="4">
    <source>
        <dbReference type="PROSITE" id="PS50949"/>
    </source>
</evidence>
<protein>
    <submittedName>
        <fullName evidence="5">GntR family transcriptional regulator</fullName>
    </submittedName>
</protein>
<accession>A0ABW8ARV3</accession>
<name>A0ABW8ARV3_9ACTN</name>
<feature type="domain" description="HTH gntR-type" evidence="4">
    <location>
        <begin position="12"/>
        <end position="79"/>
    </location>
</feature>
<reference evidence="5 6" key="1">
    <citation type="submission" date="2024-10" db="EMBL/GenBank/DDBJ databases">
        <title>The Natural Products Discovery Center: Release of the First 8490 Sequenced Strains for Exploring Actinobacteria Biosynthetic Diversity.</title>
        <authorList>
            <person name="Kalkreuter E."/>
            <person name="Kautsar S.A."/>
            <person name="Yang D."/>
            <person name="Bader C.D."/>
            <person name="Teijaro C.N."/>
            <person name="Fluegel L."/>
            <person name="Davis C.M."/>
            <person name="Simpson J.R."/>
            <person name="Lauterbach L."/>
            <person name="Steele A.D."/>
            <person name="Gui C."/>
            <person name="Meng S."/>
            <person name="Li G."/>
            <person name="Viehrig K."/>
            <person name="Ye F."/>
            <person name="Su P."/>
            <person name="Kiefer A.F."/>
            <person name="Nichols A."/>
            <person name="Cepeda A.J."/>
            <person name="Yan W."/>
            <person name="Fan B."/>
            <person name="Jiang Y."/>
            <person name="Adhikari A."/>
            <person name="Zheng C.-J."/>
            <person name="Schuster L."/>
            <person name="Cowan T.M."/>
            <person name="Smanski M.J."/>
            <person name="Chevrette M.G."/>
            <person name="De Carvalho L.P.S."/>
            <person name="Shen B."/>
        </authorList>
    </citation>
    <scope>NUCLEOTIDE SEQUENCE [LARGE SCALE GENOMIC DNA]</scope>
    <source>
        <strain evidence="5 6">NPDC049639</strain>
    </source>
</reference>
<dbReference type="InterPro" id="IPR008920">
    <property type="entry name" value="TF_FadR/GntR_C"/>
</dbReference>
<dbReference type="PANTHER" id="PTHR43537:SF24">
    <property type="entry name" value="GLUCONATE OPERON TRANSCRIPTIONAL REPRESSOR"/>
    <property type="match status" value="1"/>
</dbReference>
<dbReference type="SUPFAM" id="SSF46785">
    <property type="entry name" value="Winged helix' DNA-binding domain"/>
    <property type="match status" value="1"/>
</dbReference>
<keyword evidence="1" id="KW-0805">Transcription regulation</keyword>
<dbReference type="PROSITE" id="PS50949">
    <property type="entry name" value="HTH_GNTR"/>
    <property type="match status" value="1"/>
</dbReference>